<evidence type="ECO:0000256" key="7">
    <source>
        <dbReference type="ARBA" id="ARBA00022915"/>
    </source>
</evidence>
<dbReference type="PROSITE" id="PS00666">
    <property type="entry name" value="DHDPS_2"/>
    <property type="match status" value="1"/>
</dbReference>
<comment type="catalytic activity">
    <reaction evidence="11 12">
        <text>L-aspartate 4-semialdehyde + pyruvate = (2S,4S)-4-hydroxy-2,3,4,5-tetrahydrodipicolinate + H2O + H(+)</text>
        <dbReference type="Rhea" id="RHEA:34171"/>
        <dbReference type="ChEBI" id="CHEBI:15361"/>
        <dbReference type="ChEBI" id="CHEBI:15377"/>
        <dbReference type="ChEBI" id="CHEBI:15378"/>
        <dbReference type="ChEBI" id="CHEBI:67139"/>
        <dbReference type="ChEBI" id="CHEBI:537519"/>
        <dbReference type="EC" id="4.3.3.7"/>
    </reaction>
</comment>
<feature type="active site" description="Schiff-base intermediate with substrate" evidence="12 14">
    <location>
        <position position="177"/>
    </location>
</feature>
<name>A0A3N2BFK0_9MICO</name>
<dbReference type="HAMAP" id="MF_00418">
    <property type="entry name" value="DapA"/>
    <property type="match status" value="1"/>
</dbReference>
<dbReference type="Proteomes" id="UP000280668">
    <property type="component" value="Unassembled WGS sequence"/>
</dbReference>
<feature type="active site" description="Proton donor/acceptor" evidence="12 14">
    <location>
        <position position="149"/>
    </location>
</feature>
<comment type="subunit">
    <text evidence="12">Homotetramer; dimer of dimers.</text>
</comment>
<dbReference type="InterPro" id="IPR013785">
    <property type="entry name" value="Aldolase_TIM"/>
</dbReference>
<keyword evidence="17" id="KW-1185">Reference proteome</keyword>
<dbReference type="PIRSF" id="PIRSF001365">
    <property type="entry name" value="DHDPS"/>
    <property type="match status" value="1"/>
</dbReference>
<dbReference type="UniPathway" id="UPA00034">
    <property type="reaction ID" value="UER00017"/>
</dbReference>
<feature type="site" description="Part of a proton relay during catalysis" evidence="12">
    <location>
        <position position="60"/>
    </location>
</feature>
<evidence type="ECO:0000256" key="4">
    <source>
        <dbReference type="ARBA" id="ARBA00012086"/>
    </source>
</evidence>
<evidence type="ECO:0000256" key="15">
    <source>
        <dbReference type="PIRSR" id="PIRSR001365-2"/>
    </source>
</evidence>
<dbReference type="InterPro" id="IPR002220">
    <property type="entry name" value="DapA-like"/>
</dbReference>
<dbReference type="GO" id="GO:0008840">
    <property type="term" value="F:4-hydroxy-tetrahydrodipicolinate synthase activity"/>
    <property type="evidence" value="ECO:0007669"/>
    <property type="project" value="UniProtKB-UniRule"/>
</dbReference>
<dbReference type="SMART" id="SM01130">
    <property type="entry name" value="DHDPS"/>
    <property type="match status" value="1"/>
</dbReference>
<dbReference type="InterPro" id="IPR020624">
    <property type="entry name" value="Schiff_base-form_aldolases_CS"/>
</dbReference>
<evidence type="ECO:0000256" key="13">
    <source>
        <dbReference type="PIRNR" id="PIRNR001365"/>
    </source>
</evidence>
<keyword evidence="9 12" id="KW-0456">Lyase</keyword>
<dbReference type="SUPFAM" id="SSF51569">
    <property type="entry name" value="Aldolase"/>
    <property type="match status" value="1"/>
</dbReference>
<evidence type="ECO:0000256" key="11">
    <source>
        <dbReference type="ARBA" id="ARBA00047836"/>
    </source>
</evidence>
<comment type="similarity">
    <text evidence="3 12 13">Belongs to the DapA family.</text>
</comment>
<dbReference type="CDD" id="cd00950">
    <property type="entry name" value="DHDPS"/>
    <property type="match status" value="1"/>
</dbReference>
<comment type="caution">
    <text evidence="12">Was originally thought to be a dihydrodipicolinate synthase (DHDPS), catalyzing the condensation of (S)-aspartate-beta-semialdehyde [(S)-ASA] and pyruvate to dihydrodipicolinate (DHDP). However, it was shown in E.coli that the product of the enzymatic reaction is not dihydrodipicolinate but in fact (4S)-4-hydroxy-2,3,4,5-tetrahydro-(2S)-dipicolinic acid (HTPA), and that the consecutive dehydration reaction leading to DHDP is not spontaneous but catalyzed by DapB.</text>
</comment>
<keyword evidence="8 12" id="KW-0457">Lysine biosynthesis</keyword>
<comment type="caution">
    <text evidence="16">The sequence shown here is derived from an EMBL/GenBank/DDBJ whole genome shotgun (WGS) entry which is preliminary data.</text>
</comment>
<keyword evidence="5 12" id="KW-0963">Cytoplasm</keyword>
<feature type="binding site" evidence="12 15">
    <location>
        <position position="217"/>
    </location>
    <ligand>
        <name>pyruvate</name>
        <dbReference type="ChEBI" id="CHEBI:15361"/>
    </ligand>
</feature>
<feature type="site" description="Part of a proton relay during catalysis" evidence="12">
    <location>
        <position position="123"/>
    </location>
</feature>
<evidence type="ECO:0000256" key="2">
    <source>
        <dbReference type="ARBA" id="ARBA00005120"/>
    </source>
</evidence>
<evidence type="ECO:0000256" key="9">
    <source>
        <dbReference type="ARBA" id="ARBA00023239"/>
    </source>
</evidence>
<organism evidence="16 17">
    <name type="scientific">Bogoriella caseilytica</name>
    <dbReference type="NCBI Taxonomy" id="56055"/>
    <lineage>
        <taxon>Bacteria</taxon>
        <taxon>Bacillati</taxon>
        <taxon>Actinomycetota</taxon>
        <taxon>Actinomycetes</taxon>
        <taxon>Micrococcales</taxon>
        <taxon>Bogoriellaceae</taxon>
        <taxon>Bogoriella</taxon>
    </lineage>
</organism>
<gene>
    <name evidence="12" type="primary">dapA</name>
    <name evidence="16" type="ORF">EDD31_2433</name>
</gene>
<dbReference type="PANTHER" id="PTHR12128">
    <property type="entry name" value="DIHYDRODIPICOLINATE SYNTHASE"/>
    <property type="match status" value="1"/>
</dbReference>
<evidence type="ECO:0000256" key="1">
    <source>
        <dbReference type="ARBA" id="ARBA00003294"/>
    </source>
</evidence>
<comment type="function">
    <text evidence="1 12">Catalyzes the condensation of (S)-aspartate-beta-semialdehyde [(S)-ASA] and pyruvate to 4-hydroxy-tetrahydrodipicolinate (HTPA).</text>
</comment>
<keyword evidence="7 12" id="KW-0220">Diaminopimelate biosynthesis</keyword>
<evidence type="ECO:0000256" key="14">
    <source>
        <dbReference type="PIRSR" id="PIRSR001365-1"/>
    </source>
</evidence>
<evidence type="ECO:0000313" key="16">
    <source>
        <dbReference type="EMBL" id="ROR74036.1"/>
    </source>
</evidence>
<keyword evidence="10 12" id="KW-0704">Schiff base</keyword>
<keyword evidence="6 12" id="KW-0028">Amino-acid biosynthesis</keyword>
<sequence length="312" mass="32445">MAAMARIRRYGAAMQRTFGSVAVAMVTPMREDGSVDADAAAVVADKLVRDGADALVVHGTTGESSTTHQPEKDDVTRAVVEAVGDRAMIIAGAGSNDTAHAVRMGKAGERSGAHGLLALTPYYNRPSQEGVYRHIVAIADATDLPVMVYDIPGRTGVAIADDTLDRLAEHPRILAVKDATGDVPAGFERMARTGLEFYSGDDALNFAWLAHGASGVVSVVGHVAARSYAEMIAAVDSGDLPAARVVAGRMRPLVSALMGTGQGAVMAKHALHQMGVIPSPAVRLPLVTATEAEVAELTSELQTEGLLRTADA</sequence>
<evidence type="ECO:0000256" key="10">
    <source>
        <dbReference type="ARBA" id="ARBA00023270"/>
    </source>
</evidence>
<evidence type="ECO:0000256" key="12">
    <source>
        <dbReference type="HAMAP-Rule" id="MF_00418"/>
    </source>
</evidence>
<evidence type="ECO:0000256" key="3">
    <source>
        <dbReference type="ARBA" id="ARBA00007592"/>
    </source>
</evidence>
<dbReference type="NCBIfam" id="TIGR00674">
    <property type="entry name" value="dapA"/>
    <property type="match status" value="1"/>
</dbReference>
<dbReference type="PANTHER" id="PTHR12128:SF66">
    <property type="entry name" value="4-HYDROXY-2-OXOGLUTARATE ALDOLASE, MITOCHONDRIAL"/>
    <property type="match status" value="1"/>
</dbReference>
<dbReference type="GO" id="GO:0005829">
    <property type="term" value="C:cytosol"/>
    <property type="evidence" value="ECO:0007669"/>
    <property type="project" value="TreeGrafter"/>
</dbReference>
<dbReference type="GO" id="GO:0019877">
    <property type="term" value="P:diaminopimelate biosynthetic process"/>
    <property type="evidence" value="ECO:0007669"/>
    <property type="project" value="UniProtKB-UniRule"/>
</dbReference>
<dbReference type="InterPro" id="IPR005263">
    <property type="entry name" value="DapA"/>
</dbReference>
<dbReference type="EMBL" id="RKHK01000001">
    <property type="protein sequence ID" value="ROR74036.1"/>
    <property type="molecule type" value="Genomic_DNA"/>
</dbReference>
<dbReference type="AlphaFoldDB" id="A0A3N2BFK0"/>
<dbReference type="Gene3D" id="3.20.20.70">
    <property type="entry name" value="Aldolase class I"/>
    <property type="match status" value="1"/>
</dbReference>
<proteinExistence type="inferred from homology"/>
<accession>A0A3N2BFK0</accession>
<dbReference type="GO" id="GO:0009089">
    <property type="term" value="P:lysine biosynthetic process via diaminopimelate"/>
    <property type="evidence" value="ECO:0007669"/>
    <property type="project" value="UniProtKB-UniRule"/>
</dbReference>
<protein>
    <recommendedName>
        <fullName evidence="4 12">4-hydroxy-tetrahydrodipicolinate synthase</fullName>
        <shortName evidence="12">HTPA synthase</shortName>
        <ecNumber evidence="4 12">4.3.3.7</ecNumber>
    </recommendedName>
</protein>
<evidence type="ECO:0000313" key="17">
    <source>
        <dbReference type="Proteomes" id="UP000280668"/>
    </source>
</evidence>
<dbReference type="EC" id="4.3.3.7" evidence="4 12"/>
<comment type="subcellular location">
    <subcellularLocation>
        <location evidence="12">Cytoplasm</location>
    </subcellularLocation>
</comment>
<dbReference type="InterPro" id="IPR020625">
    <property type="entry name" value="Schiff_base-form_aldolases_AS"/>
</dbReference>
<dbReference type="Pfam" id="PF00701">
    <property type="entry name" value="DHDPS"/>
    <property type="match status" value="1"/>
</dbReference>
<reference evidence="16 17" key="1">
    <citation type="submission" date="2018-11" db="EMBL/GenBank/DDBJ databases">
        <title>Sequencing the genomes of 1000 actinobacteria strains.</title>
        <authorList>
            <person name="Klenk H.-P."/>
        </authorList>
    </citation>
    <scope>NUCLEOTIDE SEQUENCE [LARGE SCALE GENOMIC DNA]</scope>
    <source>
        <strain evidence="16 17">DSM 11294</strain>
    </source>
</reference>
<comment type="pathway">
    <text evidence="2 12">Amino-acid biosynthesis; L-lysine biosynthesis via DAP pathway; (S)-tetrahydrodipicolinate from L-aspartate: step 3/4.</text>
</comment>
<dbReference type="PRINTS" id="PR00146">
    <property type="entry name" value="DHPICSNTHASE"/>
</dbReference>
<evidence type="ECO:0000256" key="5">
    <source>
        <dbReference type="ARBA" id="ARBA00022490"/>
    </source>
</evidence>
<evidence type="ECO:0000256" key="6">
    <source>
        <dbReference type="ARBA" id="ARBA00022605"/>
    </source>
</evidence>
<dbReference type="PROSITE" id="PS00665">
    <property type="entry name" value="DHDPS_1"/>
    <property type="match status" value="1"/>
</dbReference>
<evidence type="ECO:0000256" key="8">
    <source>
        <dbReference type="ARBA" id="ARBA00023154"/>
    </source>
</evidence>
<feature type="binding site" evidence="12 15">
    <location>
        <position position="61"/>
    </location>
    <ligand>
        <name>pyruvate</name>
        <dbReference type="ChEBI" id="CHEBI:15361"/>
    </ligand>
</feature>